<proteinExistence type="predicted"/>
<comment type="caution">
    <text evidence="2">The sequence shown here is derived from an EMBL/GenBank/DDBJ whole genome shotgun (WGS) entry which is preliminary data.</text>
</comment>
<sequence length="60" mass="6513">MIPGHPHYPNHEDSANTSSPSFPSTPPLLTINLLTRIDQNALSKLSFLTLPTLTFAGDQP</sequence>
<evidence type="ECO:0000313" key="3">
    <source>
        <dbReference type="Proteomes" id="UP000606974"/>
    </source>
</evidence>
<reference evidence="2" key="1">
    <citation type="submission" date="2020-02" db="EMBL/GenBank/DDBJ databases">
        <authorList>
            <person name="Palmer J.M."/>
        </authorList>
    </citation>
    <scope>NUCLEOTIDE SEQUENCE</scope>
    <source>
        <strain evidence="2">EPUS1.4</strain>
        <tissue evidence="2">Thallus</tissue>
    </source>
</reference>
<gene>
    <name evidence="2" type="ORF">GJ744_009685</name>
</gene>
<accession>A0A8H7E7G7</accession>
<protein>
    <submittedName>
        <fullName evidence="2">Uncharacterized protein</fullName>
    </submittedName>
</protein>
<name>A0A8H7E7G7_9EURO</name>
<dbReference type="Proteomes" id="UP000606974">
    <property type="component" value="Unassembled WGS sequence"/>
</dbReference>
<evidence type="ECO:0000256" key="1">
    <source>
        <dbReference type="SAM" id="MobiDB-lite"/>
    </source>
</evidence>
<feature type="region of interest" description="Disordered" evidence="1">
    <location>
        <begin position="1"/>
        <end position="25"/>
    </location>
</feature>
<organism evidence="2 3">
    <name type="scientific">Endocarpon pusillum</name>
    <dbReference type="NCBI Taxonomy" id="364733"/>
    <lineage>
        <taxon>Eukaryota</taxon>
        <taxon>Fungi</taxon>
        <taxon>Dikarya</taxon>
        <taxon>Ascomycota</taxon>
        <taxon>Pezizomycotina</taxon>
        <taxon>Eurotiomycetes</taxon>
        <taxon>Chaetothyriomycetidae</taxon>
        <taxon>Verrucariales</taxon>
        <taxon>Verrucariaceae</taxon>
        <taxon>Endocarpon</taxon>
    </lineage>
</organism>
<keyword evidence="3" id="KW-1185">Reference proteome</keyword>
<dbReference type="EMBL" id="JAACFV010000006">
    <property type="protein sequence ID" value="KAF7513264.1"/>
    <property type="molecule type" value="Genomic_DNA"/>
</dbReference>
<evidence type="ECO:0000313" key="2">
    <source>
        <dbReference type="EMBL" id="KAF7513264.1"/>
    </source>
</evidence>
<dbReference type="AlphaFoldDB" id="A0A8H7E7G7"/>